<dbReference type="EMBL" id="PKMF04000450">
    <property type="protein sequence ID" value="KAK7831125.1"/>
    <property type="molecule type" value="Genomic_DNA"/>
</dbReference>
<accession>A0AAW0JW59</accession>
<name>A0AAW0JW59_QUESU</name>
<sequence>MEEIVSKSRKDKYIANCDGPKVVDFKVYKLDEECDCDGSKVVDLKVYKLDEECGRGELEKNLDAQLLQRNGQCALIMCPITSLLWSRAQSFDTAILLSKWLGYVYMKLVSLASPWSSWQSMIAVCLNGGDVVEGWLRS</sequence>
<organism evidence="1 2">
    <name type="scientific">Quercus suber</name>
    <name type="common">Cork oak</name>
    <dbReference type="NCBI Taxonomy" id="58331"/>
    <lineage>
        <taxon>Eukaryota</taxon>
        <taxon>Viridiplantae</taxon>
        <taxon>Streptophyta</taxon>
        <taxon>Embryophyta</taxon>
        <taxon>Tracheophyta</taxon>
        <taxon>Spermatophyta</taxon>
        <taxon>Magnoliopsida</taxon>
        <taxon>eudicotyledons</taxon>
        <taxon>Gunneridae</taxon>
        <taxon>Pentapetalae</taxon>
        <taxon>rosids</taxon>
        <taxon>fabids</taxon>
        <taxon>Fagales</taxon>
        <taxon>Fagaceae</taxon>
        <taxon>Quercus</taxon>
    </lineage>
</organism>
<comment type="caution">
    <text evidence="1">The sequence shown here is derived from an EMBL/GenBank/DDBJ whole genome shotgun (WGS) entry which is preliminary data.</text>
</comment>
<keyword evidence="2" id="KW-1185">Reference proteome</keyword>
<protein>
    <submittedName>
        <fullName evidence="1">Uncharacterized protein</fullName>
    </submittedName>
</protein>
<evidence type="ECO:0000313" key="1">
    <source>
        <dbReference type="EMBL" id="KAK7831125.1"/>
    </source>
</evidence>
<dbReference type="AlphaFoldDB" id="A0AAW0JW59"/>
<gene>
    <name evidence="1" type="ORF">CFP56_027642</name>
</gene>
<evidence type="ECO:0000313" key="2">
    <source>
        <dbReference type="Proteomes" id="UP000237347"/>
    </source>
</evidence>
<dbReference type="Proteomes" id="UP000237347">
    <property type="component" value="Unassembled WGS sequence"/>
</dbReference>
<proteinExistence type="predicted"/>
<reference evidence="1 2" key="1">
    <citation type="journal article" date="2018" name="Sci. Data">
        <title>The draft genome sequence of cork oak.</title>
        <authorList>
            <person name="Ramos A.M."/>
            <person name="Usie A."/>
            <person name="Barbosa P."/>
            <person name="Barros P.M."/>
            <person name="Capote T."/>
            <person name="Chaves I."/>
            <person name="Simoes F."/>
            <person name="Abreu I."/>
            <person name="Carrasquinho I."/>
            <person name="Faro C."/>
            <person name="Guimaraes J.B."/>
            <person name="Mendonca D."/>
            <person name="Nobrega F."/>
            <person name="Rodrigues L."/>
            <person name="Saibo N.J.M."/>
            <person name="Varela M.C."/>
            <person name="Egas C."/>
            <person name="Matos J."/>
            <person name="Miguel C.M."/>
            <person name="Oliveira M.M."/>
            <person name="Ricardo C.P."/>
            <person name="Goncalves S."/>
        </authorList>
    </citation>
    <scope>NUCLEOTIDE SEQUENCE [LARGE SCALE GENOMIC DNA]</scope>
    <source>
        <strain evidence="2">cv. HL8</strain>
    </source>
</reference>